<dbReference type="EMBL" id="JASJOU010000001">
    <property type="protein sequence ID" value="MDJ1499222.1"/>
    <property type="molecule type" value="Genomic_DNA"/>
</dbReference>
<comment type="caution">
    <text evidence="2">The sequence shown here is derived from an EMBL/GenBank/DDBJ whole genome shotgun (WGS) entry which is preliminary data.</text>
</comment>
<keyword evidence="3" id="KW-1185">Reference proteome</keyword>
<accession>A0AAE3R212</accession>
<evidence type="ECO:0000256" key="1">
    <source>
        <dbReference type="SAM" id="Phobius"/>
    </source>
</evidence>
<feature type="transmembrane region" description="Helical" evidence="1">
    <location>
        <begin position="42"/>
        <end position="60"/>
    </location>
</feature>
<organism evidence="2 3">
    <name type="scientific">Xanthocytophaga agilis</name>
    <dbReference type="NCBI Taxonomy" id="3048010"/>
    <lineage>
        <taxon>Bacteria</taxon>
        <taxon>Pseudomonadati</taxon>
        <taxon>Bacteroidota</taxon>
        <taxon>Cytophagia</taxon>
        <taxon>Cytophagales</taxon>
        <taxon>Rhodocytophagaceae</taxon>
        <taxon>Xanthocytophaga</taxon>
    </lineage>
</organism>
<protein>
    <recommendedName>
        <fullName evidence="4">Transmembrane protein</fullName>
    </recommendedName>
</protein>
<reference evidence="2" key="1">
    <citation type="submission" date="2023-05" db="EMBL/GenBank/DDBJ databases">
        <authorList>
            <person name="Zhang X."/>
        </authorList>
    </citation>
    <scope>NUCLEOTIDE SEQUENCE</scope>
    <source>
        <strain evidence="2">BD1B2-1</strain>
    </source>
</reference>
<sequence length="112" mass="12277">MILFVLILIASLLLQLFLPWWIIAPVAFAFTLWKGNSARQSFLAGFAAIFILWLGVAFITDIQNDSILSAKIAEMLFVKYSALLLIVTALIGGLVGGLSAWTGYLWKKASAK</sequence>
<proteinExistence type="predicted"/>
<evidence type="ECO:0000313" key="2">
    <source>
        <dbReference type="EMBL" id="MDJ1499222.1"/>
    </source>
</evidence>
<feature type="transmembrane region" description="Helical" evidence="1">
    <location>
        <begin position="6"/>
        <end position="30"/>
    </location>
</feature>
<dbReference type="AlphaFoldDB" id="A0AAE3R212"/>
<gene>
    <name evidence="2" type="ORF">QNI22_01125</name>
</gene>
<keyword evidence="1" id="KW-0472">Membrane</keyword>
<name>A0AAE3R212_9BACT</name>
<dbReference type="RefSeq" id="WP_314508758.1">
    <property type="nucleotide sequence ID" value="NZ_JASJOU010000001.1"/>
</dbReference>
<dbReference type="Proteomes" id="UP001232063">
    <property type="component" value="Unassembled WGS sequence"/>
</dbReference>
<keyword evidence="1" id="KW-1133">Transmembrane helix</keyword>
<keyword evidence="1" id="KW-0812">Transmembrane</keyword>
<evidence type="ECO:0000313" key="3">
    <source>
        <dbReference type="Proteomes" id="UP001232063"/>
    </source>
</evidence>
<evidence type="ECO:0008006" key="4">
    <source>
        <dbReference type="Google" id="ProtNLM"/>
    </source>
</evidence>
<feature type="transmembrane region" description="Helical" evidence="1">
    <location>
        <begin position="80"/>
        <end position="106"/>
    </location>
</feature>